<proteinExistence type="predicted"/>
<evidence type="ECO:0000313" key="2">
    <source>
        <dbReference type="EMBL" id="GII97512.1"/>
    </source>
</evidence>
<reference evidence="2" key="1">
    <citation type="submission" date="2021-01" db="EMBL/GenBank/DDBJ databases">
        <title>Whole genome shotgun sequence of Sinosporangium siamense NBRC 109515.</title>
        <authorList>
            <person name="Komaki H."/>
            <person name="Tamura T."/>
        </authorList>
    </citation>
    <scope>NUCLEOTIDE SEQUENCE</scope>
    <source>
        <strain evidence="2">NBRC 109515</strain>
    </source>
</reference>
<sequence>MDAGAAGEAEAHEGEGVGAQGAGVVDDEADRGGGRGRPGGCADRDDLRPGPQQLFAARAGSDPEVGGEVGLAELEAGDAGARARAGASNRAAADSSRGTGAIEPAGMPAACSAAVRCASRAARPAAVSALAT</sequence>
<organism evidence="2 3">
    <name type="scientific">Sinosporangium siamense</name>
    <dbReference type="NCBI Taxonomy" id="1367973"/>
    <lineage>
        <taxon>Bacteria</taxon>
        <taxon>Bacillati</taxon>
        <taxon>Actinomycetota</taxon>
        <taxon>Actinomycetes</taxon>
        <taxon>Streptosporangiales</taxon>
        <taxon>Streptosporangiaceae</taxon>
        <taxon>Sinosporangium</taxon>
    </lineage>
</organism>
<gene>
    <name evidence="2" type="ORF">Ssi02_77430</name>
</gene>
<dbReference type="AlphaFoldDB" id="A0A919RQP1"/>
<name>A0A919RQP1_9ACTN</name>
<comment type="caution">
    <text evidence="2">The sequence shown here is derived from an EMBL/GenBank/DDBJ whole genome shotgun (WGS) entry which is preliminary data.</text>
</comment>
<evidence type="ECO:0000256" key="1">
    <source>
        <dbReference type="SAM" id="MobiDB-lite"/>
    </source>
</evidence>
<dbReference type="Proteomes" id="UP000606172">
    <property type="component" value="Unassembled WGS sequence"/>
</dbReference>
<dbReference type="EMBL" id="BOOW01000061">
    <property type="protein sequence ID" value="GII97512.1"/>
    <property type="molecule type" value="Genomic_DNA"/>
</dbReference>
<keyword evidence="3" id="KW-1185">Reference proteome</keyword>
<accession>A0A919RQP1</accession>
<feature type="region of interest" description="Disordered" evidence="1">
    <location>
        <begin position="1"/>
        <end position="66"/>
    </location>
</feature>
<evidence type="ECO:0000313" key="3">
    <source>
        <dbReference type="Proteomes" id="UP000606172"/>
    </source>
</evidence>
<protein>
    <submittedName>
        <fullName evidence="2">Uncharacterized protein</fullName>
    </submittedName>
</protein>